<name>A0AAE0SLF4_9BIVA</name>
<feature type="chain" id="PRO_5041939904" description="CUB domain-containing protein" evidence="3">
    <location>
        <begin position="20"/>
        <end position="781"/>
    </location>
</feature>
<evidence type="ECO:0000256" key="2">
    <source>
        <dbReference type="SAM" id="Phobius"/>
    </source>
</evidence>
<sequence length="781" mass="87578">MSILHFKTVFLLFFPGSFAFTNQDQFNFCWKKTVDNREKNQTLCCSSGRIKFEDLSYCKNETSVCASNAVCDASECCNGTDLHYFNSSQALAVYTVCSYETNCSINWEDKAFIPPRYQGHVNNIVNYTCIEESMVLKMCEDNVMTGGQVELVLDGKKPGVVSSGPAKCECSLLIESTNGSWSVDLTDLRFAKPSDSSCSTAMLNISGLSIGKCSAGQFQYKGTFMFNSGYSNKLSIEHLFEFGVEDIPSMIWITIRGNSNSITVNCSSIETIHNVTYYTYSTPRQATSSTHPTSFKKMTTQDDRKHFFATKTAETTSTTIAMGPVTNTTVSEISVQHGDSTLLTLNSRASQTIHNETSYSSQLQTTPSSLYMSWTKLPTTQDDRTSYSLSTVTDNTGKTGTDGMVSNTSVSETRGYSNSVKVNSSATQTVRSITYYSSLTLNQTTPSSSPMPWTTLPTTQDHSMFKVTETTNTQRTEGNQTLENVSEPWIRHADNDNVVLIIELVVPIIGGVFIIISLILAVICIRRRRKQKQHIRIDVEVESYGDSYHLFPPESTSNVRMNLHNYEDMGDSHNRDSCLFSDENINAPRSMVQEYDQITFEKLPRKRIPNYDLIMEGADIDPFDMTYSHLTSEPLSSKYSTADDYSHINFDKTRAMEQQNAKVNTKTKLRGTGSDLHFELETKSAFSNVNPTGKTEPTMNDCYTHPAIMQSADHVLGSHSNCRQRETILDGDSYNHADFNTKRSRDNKGVDMAFHIEKGSEDYNYAKVNREHNKRHLTDSM</sequence>
<feature type="transmembrane region" description="Helical" evidence="2">
    <location>
        <begin position="504"/>
        <end position="525"/>
    </location>
</feature>
<evidence type="ECO:0000256" key="1">
    <source>
        <dbReference type="SAM" id="MobiDB-lite"/>
    </source>
</evidence>
<evidence type="ECO:0000313" key="4">
    <source>
        <dbReference type="EMBL" id="KAK3593884.1"/>
    </source>
</evidence>
<dbReference type="EMBL" id="JAEAOA010000708">
    <property type="protein sequence ID" value="KAK3593884.1"/>
    <property type="molecule type" value="Genomic_DNA"/>
</dbReference>
<dbReference type="AlphaFoldDB" id="A0AAE0SLF4"/>
<protein>
    <recommendedName>
        <fullName evidence="6">CUB domain-containing protein</fullName>
    </recommendedName>
</protein>
<evidence type="ECO:0008006" key="6">
    <source>
        <dbReference type="Google" id="ProtNLM"/>
    </source>
</evidence>
<gene>
    <name evidence="4" type="ORF">CHS0354_011488</name>
</gene>
<organism evidence="4 5">
    <name type="scientific">Potamilus streckersoni</name>
    <dbReference type="NCBI Taxonomy" id="2493646"/>
    <lineage>
        <taxon>Eukaryota</taxon>
        <taxon>Metazoa</taxon>
        <taxon>Spiralia</taxon>
        <taxon>Lophotrochozoa</taxon>
        <taxon>Mollusca</taxon>
        <taxon>Bivalvia</taxon>
        <taxon>Autobranchia</taxon>
        <taxon>Heteroconchia</taxon>
        <taxon>Palaeoheterodonta</taxon>
        <taxon>Unionida</taxon>
        <taxon>Unionoidea</taxon>
        <taxon>Unionidae</taxon>
        <taxon>Ambleminae</taxon>
        <taxon>Lampsilini</taxon>
        <taxon>Potamilus</taxon>
    </lineage>
</organism>
<feature type="signal peptide" evidence="3">
    <location>
        <begin position="1"/>
        <end position="19"/>
    </location>
</feature>
<feature type="region of interest" description="Disordered" evidence="1">
    <location>
        <begin position="383"/>
        <end position="407"/>
    </location>
</feature>
<keyword evidence="5" id="KW-1185">Reference proteome</keyword>
<reference evidence="4" key="3">
    <citation type="submission" date="2023-05" db="EMBL/GenBank/DDBJ databases">
        <authorList>
            <person name="Smith C.H."/>
        </authorList>
    </citation>
    <scope>NUCLEOTIDE SEQUENCE</scope>
    <source>
        <strain evidence="4">CHS0354</strain>
        <tissue evidence="4">Mantle</tissue>
    </source>
</reference>
<reference evidence="4" key="2">
    <citation type="journal article" date="2021" name="Genome Biol. Evol.">
        <title>Developing a high-quality reference genome for a parasitic bivalve with doubly uniparental inheritance (Bivalvia: Unionida).</title>
        <authorList>
            <person name="Smith C.H."/>
        </authorList>
    </citation>
    <scope>NUCLEOTIDE SEQUENCE</scope>
    <source>
        <strain evidence="4">CHS0354</strain>
        <tissue evidence="4">Mantle</tissue>
    </source>
</reference>
<evidence type="ECO:0000313" key="5">
    <source>
        <dbReference type="Proteomes" id="UP001195483"/>
    </source>
</evidence>
<keyword evidence="3" id="KW-0732">Signal</keyword>
<keyword evidence="2" id="KW-0472">Membrane</keyword>
<keyword evidence="2" id="KW-0812">Transmembrane</keyword>
<evidence type="ECO:0000256" key="3">
    <source>
        <dbReference type="SAM" id="SignalP"/>
    </source>
</evidence>
<proteinExistence type="predicted"/>
<keyword evidence="2" id="KW-1133">Transmembrane helix</keyword>
<accession>A0AAE0SLF4</accession>
<dbReference type="Proteomes" id="UP001195483">
    <property type="component" value="Unassembled WGS sequence"/>
</dbReference>
<reference evidence="4" key="1">
    <citation type="journal article" date="2021" name="Genome Biol. Evol.">
        <title>A High-Quality Reference Genome for a Parasitic Bivalve with Doubly Uniparental Inheritance (Bivalvia: Unionida).</title>
        <authorList>
            <person name="Smith C.H."/>
        </authorList>
    </citation>
    <scope>NUCLEOTIDE SEQUENCE</scope>
    <source>
        <strain evidence="4">CHS0354</strain>
    </source>
</reference>
<comment type="caution">
    <text evidence="4">The sequence shown here is derived from an EMBL/GenBank/DDBJ whole genome shotgun (WGS) entry which is preliminary data.</text>
</comment>